<dbReference type="AlphaFoldDB" id="A0AAJ0FBD8"/>
<comment type="caution">
    <text evidence="2">The sequence shown here is derived from an EMBL/GenBank/DDBJ whole genome shotgun (WGS) entry which is preliminary data.</text>
</comment>
<gene>
    <name evidence="2" type="ORF">QBC47DRAFT_212518</name>
</gene>
<keyword evidence="3" id="KW-1185">Reference proteome</keyword>
<reference evidence="2" key="1">
    <citation type="submission" date="2023-06" db="EMBL/GenBank/DDBJ databases">
        <title>Genome-scale phylogeny and comparative genomics of the fungal order Sordariales.</title>
        <authorList>
            <consortium name="Lawrence Berkeley National Laboratory"/>
            <person name="Hensen N."/>
            <person name="Bonometti L."/>
            <person name="Westerberg I."/>
            <person name="Brannstrom I.O."/>
            <person name="Guillou S."/>
            <person name="Cros-Aarteil S."/>
            <person name="Calhoun S."/>
            <person name="Haridas S."/>
            <person name="Kuo A."/>
            <person name="Mondo S."/>
            <person name="Pangilinan J."/>
            <person name="Riley R."/>
            <person name="Labutti K."/>
            <person name="Andreopoulos B."/>
            <person name="Lipzen A."/>
            <person name="Chen C."/>
            <person name="Yanf M."/>
            <person name="Daum C."/>
            <person name="Ng V."/>
            <person name="Clum A."/>
            <person name="Steindorff A."/>
            <person name="Ohm R."/>
            <person name="Martin F."/>
            <person name="Silar P."/>
            <person name="Natvig D."/>
            <person name="Lalanne C."/>
            <person name="Gautier V."/>
            <person name="Ament-Velasquez S.L."/>
            <person name="Kruys A."/>
            <person name="Hutchinson M.I."/>
            <person name="Powell A.J."/>
            <person name="Barry K."/>
            <person name="Miller A.N."/>
            <person name="Grigoriev I.V."/>
            <person name="Debuchy R."/>
            <person name="Gladieux P."/>
            <person name="Thoren M.H."/>
            <person name="Johannesson H."/>
        </authorList>
    </citation>
    <scope>NUCLEOTIDE SEQUENCE</scope>
    <source>
        <strain evidence="2">PSN4</strain>
    </source>
</reference>
<evidence type="ECO:0000313" key="3">
    <source>
        <dbReference type="Proteomes" id="UP001239445"/>
    </source>
</evidence>
<protein>
    <submittedName>
        <fullName evidence="2">Uncharacterized protein</fullName>
    </submittedName>
</protein>
<evidence type="ECO:0000256" key="1">
    <source>
        <dbReference type="SAM" id="MobiDB-lite"/>
    </source>
</evidence>
<feature type="region of interest" description="Disordered" evidence="1">
    <location>
        <begin position="1"/>
        <end position="20"/>
    </location>
</feature>
<dbReference type="EMBL" id="MU839834">
    <property type="protein sequence ID" value="KAK1755249.1"/>
    <property type="molecule type" value="Genomic_DNA"/>
</dbReference>
<evidence type="ECO:0000313" key="2">
    <source>
        <dbReference type="EMBL" id="KAK1755249.1"/>
    </source>
</evidence>
<accession>A0AAJ0FBD8</accession>
<sequence length="201" mass="22346">MPWMQARRVSSPTDSRGGDVTVSGDSLGLCTRIQILPALGPTLLLHYSAIGEVVGCRDGATQEKKRRQQRYWTSSRAETDGTNPLGALWHTVTVTRRHTSGWFMEYTQRYRYFGGYAAPKYRLDLSLSRGLVVVRRLDMVRKTKSNLDTGGGDGRRTATWREYLACVGAVNCFGDESEGCWGCLGRQRELGAKGRIVLHGA</sequence>
<feature type="region of interest" description="Disordered" evidence="1">
    <location>
        <begin position="59"/>
        <end position="78"/>
    </location>
</feature>
<proteinExistence type="predicted"/>
<dbReference type="Proteomes" id="UP001239445">
    <property type="component" value="Unassembled WGS sequence"/>
</dbReference>
<organism evidence="2 3">
    <name type="scientific">Echria macrotheca</name>
    <dbReference type="NCBI Taxonomy" id="438768"/>
    <lineage>
        <taxon>Eukaryota</taxon>
        <taxon>Fungi</taxon>
        <taxon>Dikarya</taxon>
        <taxon>Ascomycota</taxon>
        <taxon>Pezizomycotina</taxon>
        <taxon>Sordariomycetes</taxon>
        <taxon>Sordariomycetidae</taxon>
        <taxon>Sordariales</taxon>
        <taxon>Schizotheciaceae</taxon>
        <taxon>Echria</taxon>
    </lineage>
</organism>
<name>A0AAJ0FBD8_9PEZI</name>